<evidence type="ECO:0000313" key="1">
    <source>
        <dbReference type="EMBL" id="GFS86421.1"/>
    </source>
</evidence>
<dbReference type="OrthoDB" id="6611281at2759"/>
<comment type="caution">
    <text evidence="1">The sequence shown here is derived from an EMBL/GenBank/DDBJ whole genome shotgun (WGS) entry which is preliminary data.</text>
</comment>
<name>A0A8X6MZX1_NEPPI</name>
<keyword evidence="2" id="KW-1185">Reference proteome</keyword>
<gene>
    <name evidence="1" type="primary">X975_22350</name>
    <name evidence="1" type="ORF">NPIL_99261</name>
</gene>
<dbReference type="AlphaFoldDB" id="A0A8X6MZX1"/>
<proteinExistence type="predicted"/>
<organism evidence="1 2">
    <name type="scientific">Nephila pilipes</name>
    <name type="common">Giant wood spider</name>
    <name type="synonym">Nephila maculata</name>
    <dbReference type="NCBI Taxonomy" id="299642"/>
    <lineage>
        <taxon>Eukaryota</taxon>
        <taxon>Metazoa</taxon>
        <taxon>Ecdysozoa</taxon>
        <taxon>Arthropoda</taxon>
        <taxon>Chelicerata</taxon>
        <taxon>Arachnida</taxon>
        <taxon>Araneae</taxon>
        <taxon>Araneomorphae</taxon>
        <taxon>Entelegynae</taxon>
        <taxon>Araneoidea</taxon>
        <taxon>Nephilidae</taxon>
        <taxon>Nephila</taxon>
    </lineage>
</organism>
<protein>
    <submittedName>
        <fullName evidence="1">DUF4817 domain-containing protein</fullName>
    </submittedName>
</protein>
<reference evidence="1" key="1">
    <citation type="submission" date="2020-08" db="EMBL/GenBank/DDBJ databases">
        <title>Multicomponent nature underlies the extraordinary mechanical properties of spider dragline silk.</title>
        <authorList>
            <person name="Kono N."/>
            <person name="Nakamura H."/>
            <person name="Mori M."/>
            <person name="Yoshida Y."/>
            <person name="Ohtoshi R."/>
            <person name="Malay A.D."/>
            <person name="Moran D.A.P."/>
            <person name="Tomita M."/>
            <person name="Numata K."/>
            <person name="Arakawa K."/>
        </authorList>
    </citation>
    <scope>NUCLEOTIDE SEQUENCE</scope>
</reference>
<evidence type="ECO:0000313" key="2">
    <source>
        <dbReference type="Proteomes" id="UP000887013"/>
    </source>
</evidence>
<sequence>MNTPQEKTQTLLRFIETKSIMQTQRNYRRVCQKDPPSRNRTLRWKKNFLETGNIVDKKRSGHPYTNNDHIERVRETFLINPRRSER</sequence>
<dbReference type="EMBL" id="BMAW01004000">
    <property type="protein sequence ID" value="GFS86421.1"/>
    <property type="molecule type" value="Genomic_DNA"/>
</dbReference>
<dbReference type="Proteomes" id="UP000887013">
    <property type="component" value="Unassembled WGS sequence"/>
</dbReference>
<accession>A0A8X6MZX1</accession>